<dbReference type="Pfam" id="PF01636">
    <property type="entry name" value="APH"/>
    <property type="match status" value="1"/>
</dbReference>
<proteinExistence type="predicted"/>
<feature type="domain" description="Aminoglycoside phosphotransferase" evidence="1">
    <location>
        <begin position="28"/>
        <end position="260"/>
    </location>
</feature>
<dbReference type="RefSeq" id="WP_091184696.1">
    <property type="nucleotide sequence ID" value="NZ_FOMT01000002.1"/>
</dbReference>
<evidence type="ECO:0000313" key="2">
    <source>
        <dbReference type="EMBL" id="SFE08244.1"/>
    </source>
</evidence>
<dbReference type="STRING" id="1045775.SAMN05216378_2260"/>
<evidence type="ECO:0000259" key="1">
    <source>
        <dbReference type="Pfam" id="PF01636"/>
    </source>
</evidence>
<accession>A0A1I1XLE7</accession>
<dbReference type="PANTHER" id="PTHR21310">
    <property type="entry name" value="AMINOGLYCOSIDE PHOSPHOTRANSFERASE-RELATED-RELATED"/>
    <property type="match status" value="1"/>
</dbReference>
<organism evidence="2 3">
    <name type="scientific">Paenibacillus catalpae</name>
    <dbReference type="NCBI Taxonomy" id="1045775"/>
    <lineage>
        <taxon>Bacteria</taxon>
        <taxon>Bacillati</taxon>
        <taxon>Bacillota</taxon>
        <taxon>Bacilli</taxon>
        <taxon>Bacillales</taxon>
        <taxon>Paenibacillaceae</taxon>
        <taxon>Paenibacillus</taxon>
    </lineage>
</organism>
<dbReference type="GO" id="GO:0016301">
    <property type="term" value="F:kinase activity"/>
    <property type="evidence" value="ECO:0007669"/>
    <property type="project" value="UniProtKB-KW"/>
</dbReference>
<gene>
    <name evidence="2" type="ORF">SAMN05216378_2260</name>
</gene>
<name>A0A1I1XLE7_9BACL</name>
<keyword evidence="3" id="KW-1185">Reference proteome</keyword>
<sequence length="308" mass="34735">MTAYEKPGLDIREIETVLLKILGPGAAEITPLTGGNLSSVYSFVHGGKGYVVKFSDLEGAYKTESYVSDLLAGQGIPFPKCFALGKTGRLAYMIMERMDGRNLGDYTAEEQARQLPELIGILSKMAAVDVRATNGYGWIGSDGNGVYDSWKEFVVAFNAEDQTGTFWENWHDLYRMSCLERDVFEEIYNRLLAYVQYNELHRGFIHGDFHQWNILSDGRRITGIIDGNCLYGDSLVDLAILDRHMPSNGVIQAYQDYQAKVGIPIPYFKERLLGAYYFKGLDGLRFYAKMGWSDAYKGTRHFLLNLKA</sequence>
<dbReference type="InterPro" id="IPR051678">
    <property type="entry name" value="AGP_Transferase"/>
</dbReference>
<keyword evidence="2" id="KW-0418">Kinase</keyword>
<dbReference type="OrthoDB" id="2568768at2"/>
<dbReference type="Proteomes" id="UP000198855">
    <property type="component" value="Unassembled WGS sequence"/>
</dbReference>
<keyword evidence="2" id="KW-0808">Transferase</keyword>
<dbReference type="Gene3D" id="3.30.200.150">
    <property type="match status" value="1"/>
</dbReference>
<reference evidence="3" key="1">
    <citation type="submission" date="2016-10" db="EMBL/GenBank/DDBJ databases">
        <authorList>
            <person name="Varghese N."/>
            <person name="Submissions S."/>
        </authorList>
    </citation>
    <scope>NUCLEOTIDE SEQUENCE [LARGE SCALE GENOMIC DNA]</scope>
    <source>
        <strain evidence="3">CGMCC 1.10784</strain>
    </source>
</reference>
<dbReference type="AlphaFoldDB" id="A0A1I1XLE7"/>
<dbReference type="InterPro" id="IPR002575">
    <property type="entry name" value="Aminoglycoside_PTrfase"/>
</dbReference>
<dbReference type="EMBL" id="FOMT01000002">
    <property type="protein sequence ID" value="SFE08244.1"/>
    <property type="molecule type" value="Genomic_DNA"/>
</dbReference>
<dbReference type="Gene3D" id="3.90.1200.10">
    <property type="match status" value="1"/>
</dbReference>
<dbReference type="SUPFAM" id="SSF56112">
    <property type="entry name" value="Protein kinase-like (PK-like)"/>
    <property type="match status" value="1"/>
</dbReference>
<evidence type="ECO:0000313" key="3">
    <source>
        <dbReference type="Proteomes" id="UP000198855"/>
    </source>
</evidence>
<protein>
    <submittedName>
        <fullName evidence="2">Hygromycin-B 4-O-kinase</fullName>
    </submittedName>
</protein>
<dbReference type="InterPro" id="IPR011009">
    <property type="entry name" value="Kinase-like_dom_sf"/>
</dbReference>